<dbReference type="PhylomeDB" id="A7SN44"/>
<evidence type="ECO:0000313" key="4">
    <source>
        <dbReference type="EMBL" id="EDO34900.1"/>
    </source>
</evidence>
<dbReference type="InParanoid" id="A7SN44"/>
<dbReference type="PANTHER" id="PTHR46423:SF1">
    <property type="entry name" value="RNA POLYMERASE II-ASSOCIATED PROTEIN 3"/>
    <property type="match status" value="1"/>
</dbReference>
<evidence type="ECO:0000256" key="1">
    <source>
        <dbReference type="ARBA" id="ARBA00022803"/>
    </source>
</evidence>
<dbReference type="PANTHER" id="PTHR46423">
    <property type="entry name" value="RNA POLYMERASE II-ASSOCIATED PROTEIN 3"/>
    <property type="match status" value="1"/>
</dbReference>
<accession>A7SN44</accession>
<feature type="non-terminal residue" evidence="4">
    <location>
        <position position="1"/>
    </location>
</feature>
<name>A7SN44_NEMVE</name>
<evidence type="ECO:0008006" key="6">
    <source>
        <dbReference type="Google" id="ProtNLM"/>
    </source>
</evidence>
<gene>
    <name evidence="4" type="ORF">NEMVEDRAFT_v1g27358</name>
</gene>
<evidence type="ECO:0000256" key="3">
    <source>
        <dbReference type="SAM" id="MobiDB-lite"/>
    </source>
</evidence>
<dbReference type="EMBL" id="DS469716">
    <property type="protein sequence ID" value="EDO34900.1"/>
    <property type="molecule type" value="Genomic_DNA"/>
</dbReference>
<dbReference type="STRING" id="45351.A7SN44"/>
<proteinExistence type="predicted"/>
<dbReference type="Proteomes" id="UP000001593">
    <property type="component" value="Unassembled WGS sequence"/>
</dbReference>
<dbReference type="InterPro" id="IPR011990">
    <property type="entry name" value="TPR-like_helical_dom_sf"/>
</dbReference>
<dbReference type="eggNOG" id="KOG4648">
    <property type="taxonomic scope" value="Eukaryota"/>
</dbReference>
<dbReference type="PROSITE" id="PS50005">
    <property type="entry name" value="TPR"/>
    <property type="match status" value="2"/>
</dbReference>
<dbReference type="Pfam" id="PF13181">
    <property type="entry name" value="TPR_8"/>
    <property type="match status" value="1"/>
</dbReference>
<feature type="non-terminal residue" evidence="4">
    <location>
        <position position="227"/>
    </location>
</feature>
<dbReference type="OMA" id="RIDPKHY"/>
<dbReference type="InterPro" id="IPR019734">
    <property type="entry name" value="TPR_rpt"/>
</dbReference>
<dbReference type="Gene3D" id="1.25.40.10">
    <property type="entry name" value="Tetratricopeptide repeat domain"/>
    <property type="match status" value="1"/>
</dbReference>
<dbReference type="HOGENOM" id="CLU_1239755_0_0_1"/>
<dbReference type="PROSITE" id="PS50293">
    <property type="entry name" value="TPR_REGION"/>
    <property type="match status" value="1"/>
</dbReference>
<evidence type="ECO:0000313" key="5">
    <source>
        <dbReference type="Proteomes" id="UP000001593"/>
    </source>
</evidence>
<organism evidence="4 5">
    <name type="scientific">Nematostella vectensis</name>
    <name type="common">Starlet sea anemone</name>
    <dbReference type="NCBI Taxonomy" id="45351"/>
    <lineage>
        <taxon>Eukaryota</taxon>
        <taxon>Metazoa</taxon>
        <taxon>Cnidaria</taxon>
        <taxon>Anthozoa</taxon>
        <taxon>Hexacorallia</taxon>
        <taxon>Actiniaria</taxon>
        <taxon>Edwardsiidae</taxon>
        <taxon>Nematostella</taxon>
    </lineage>
</organism>
<dbReference type="SMART" id="SM00028">
    <property type="entry name" value="TPR"/>
    <property type="match status" value="3"/>
</dbReference>
<keyword evidence="1 2" id="KW-0802">TPR repeat</keyword>
<dbReference type="SUPFAM" id="SSF48452">
    <property type="entry name" value="TPR-like"/>
    <property type="match status" value="1"/>
</dbReference>
<feature type="region of interest" description="Disordered" evidence="3">
    <location>
        <begin position="37"/>
        <end position="68"/>
    </location>
</feature>
<feature type="repeat" description="TPR" evidence="2">
    <location>
        <begin position="188"/>
        <end position="221"/>
    </location>
</feature>
<dbReference type="InterPro" id="IPR051966">
    <property type="entry name" value="RPAP3"/>
</dbReference>
<dbReference type="Pfam" id="PF13414">
    <property type="entry name" value="TPR_11"/>
    <property type="match status" value="1"/>
</dbReference>
<sequence length="227" mass="25947">ALNLQMQVRRNTEELGDFLKDLDRWEDDIKSKDEDLKISKTSGSTRLPPVRNQAKKKKVKKNKDVSKDQKMKSRISSYDYRSWDKLNVESLGCEISSDSLPLVIDTKLSNSLHLVIDTKLSNSLHLGNDFFKIGRYKEAINCYTTAMQLDPNNAIFPANRAMALLKVERHGAAELDCDLALSLDYSYTKAYLRRGKARSHLNKLHESLSDFKEALRLEPGNKQAQQE</sequence>
<reference evidence="4 5" key="1">
    <citation type="journal article" date="2007" name="Science">
        <title>Sea anemone genome reveals ancestral eumetazoan gene repertoire and genomic organization.</title>
        <authorList>
            <person name="Putnam N.H."/>
            <person name="Srivastava M."/>
            <person name="Hellsten U."/>
            <person name="Dirks B."/>
            <person name="Chapman J."/>
            <person name="Salamov A."/>
            <person name="Terry A."/>
            <person name="Shapiro H."/>
            <person name="Lindquist E."/>
            <person name="Kapitonov V.V."/>
            <person name="Jurka J."/>
            <person name="Genikhovich G."/>
            <person name="Grigoriev I.V."/>
            <person name="Lucas S.M."/>
            <person name="Steele R.E."/>
            <person name="Finnerty J.R."/>
            <person name="Technau U."/>
            <person name="Martindale M.Q."/>
            <person name="Rokhsar D.S."/>
        </authorList>
    </citation>
    <scope>NUCLEOTIDE SEQUENCE [LARGE SCALE GENOMIC DNA]</scope>
    <source>
        <strain evidence="5">CH2 X CH6</strain>
    </source>
</reference>
<keyword evidence="5" id="KW-1185">Reference proteome</keyword>
<dbReference type="AlphaFoldDB" id="A7SN44"/>
<feature type="repeat" description="TPR" evidence="2">
    <location>
        <begin position="120"/>
        <end position="153"/>
    </location>
</feature>
<protein>
    <recommendedName>
        <fullName evidence="6">RNA polymerase II-associated protein 3</fullName>
    </recommendedName>
</protein>
<evidence type="ECO:0000256" key="2">
    <source>
        <dbReference type="PROSITE-ProRule" id="PRU00339"/>
    </source>
</evidence>